<dbReference type="Proteomes" id="UP000306196">
    <property type="component" value="Unassembled WGS sequence"/>
</dbReference>
<protein>
    <submittedName>
        <fullName evidence="1">Uncharacterized protein</fullName>
    </submittedName>
</protein>
<organism evidence="1 2">
    <name type="scientific">Phragmitibacter flavus</name>
    <dbReference type="NCBI Taxonomy" id="2576071"/>
    <lineage>
        <taxon>Bacteria</taxon>
        <taxon>Pseudomonadati</taxon>
        <taxon>Verrucomicrobiota</taxon>
        <taxon>Verrucomicrobiia</taxon>
        <taxon>Verrucomicrobiales</taxon>
        <taxon>Verrucomicrobiaceae</taxon>
        <taxon>Phragmitibacter</taxon>
    </lineage>
</organism>
<evidence type="ECO:0000313" key="1">
    <source>
        <dbReference type="EMBL" id="TLD70349.1"/>
    </source>
</evidence>
<keyword evidence="2" id="KW-1185">Reference proteome</keyword>
<gene>
    <name evidence="1" type="ORF">FEM03_11475</name>
</gene>
<dbReference type="AlphaFoldDB" id="A0A5R8KFH3"/>
<comment type="caution">
    <text evidence="1">The sequence shown here is derived from an EMBL/GenBank/DDBJ whole genome shotgun (WGS) entry which is preliminary data.</text>
</comment>
<dbReference type="RefSeq" id="WP_138086405.1">
    <property type="nucleotide sequence ID" value="NZ_VAUV01000008.1"/>
</dbReference>
<name>A0A5R8KFH3_9BACT</name>
<dbReference type="EMBL" id="VAUV01000008">
    <property type="protein sequence ID" value="TLD70349.1"/>
    <property type="molecule type" value="Genomic_DNA"/>
</dbReference>
<reference evidence="1 2" key="1">
    <citation type="submission" date="2019-05" db="EMBL/GenBank/DDBJ databases">
        <title>Verrucobacter flavum gen. nov., sp. nov. a new member of the family Verrucomicrobiaceae.</title>
        <authorList>
            <person name="Szuroczki S."/>
            <person name="Abbaszade G."/>
            <person name="Szabo A."/>
            <person name="Felfoldi T."/>
            <person name="Schumann P."/>
            <person name="Boka K."/>
            <person name="Keki Z."/>
            <person name="Toumi M."/>
            <person name="Toth E."/>
        </authorList>
    </citation>
    <scope>NUCLEOTIDE SEQUENCE [LARGE SCALE GENOMIC DNA]</scope>
    <source>
        <strain evidence="1 2">MG-N-17</strain>
    </source>
</reference>
<accession>A0A5R8KFH3</accession>
<proteinExistence type="predicted"/>
<sequence>MKLCGRSNLDWIERWVWHVSWHLRGESYNVVDGCGQHLGAKAEVQSLGKIVGLSTEAVAEDGPTTVADMVRGLANGNAKPGRSKKGEESLI</sequence>
<evidence type="ECO:0000313" key="2">
    <source>
        <dbReference type="Proteomes" id="UP000306196"/>
    </source>
</evidence>